<proteinExistence type="predicted"/>
<organism evidence="1 2">
    <name type="scientific">Taenia crassiceps</name>
    <dbReference type="NCBI Taxonomy" id="6207"/>
    <lineage>
        <taxon>Eukaryota</taxon>
        <taxon>Metazoa</taxon>
        <taxon>Spiralia</taxon>
        <taxon>Lophotrochozoa</taxon>
        <taxon>Platyhelminthes</taxon>
        <taxon>Cestoda</taxon>
        <taxon>Eucestoda</taxon>
        <taxon>Cyclophyllidea</taxon>
        <taxon>Taeniidae</taxon>
        <taxon>Taenia</taxon>
    </lineage>
</organism>
<dbReference type="Proteomes" id="UP001651158">
    <property type="component" value="Unassembled WGS sequence"/>
</dbReference>
<evidence type="ECO:0000313" key="1">
    <source>
        <dbReference type="EMBL" id="KAL5102807.1"/>
    </source>
</evidence>
<protein>
    <submittedName>
        <fullName evidence="1">Uncharacterized protein</fullName>
    </submittedName>
</protein>
<accession>A0ABR4PZJ1</accession>
<evidence type="ECO:0000313" key="2">
    <source>
        <dbReference type="Proteomes" id="UP001651158"/>
    </source>
</evidence>
<keyword evidence="2" id="KW-1185">Reference proteome</keyword>
<reference evidence="1 2" key="1">
    <citation type="journal article" date="2022" name="Front. Cell. Infect. Microbiol.">
        <title>The Genomes of Two Strains of Taenia crassiceps the Animal Model for the Study of Human Cysticercosis.</title>
        <authorList>
            <person name="Bobes R.J."/>
            <person name="Estrada K."/>
            <person name="Rios-Valencia D.G."/>
            <person name="Calderon-Gallegos A."/>
            <person name="de la Torre P."/>
            <person name="Carrero J.C."/>
            <person name="Sanchez-Flores A."/>
            <person name="Laclette J.P."/>
        </authorList>
    </citation>
    <scope>NUCLEOTIDE SEQUENCE [LARGE SCALE GENOMIC DNA]</scope>
    <source>
        <strain evidence="1">WFUcys</strain>
    </source>
</reference>
<gene>
    <name evidence="1" type="ORF">TcWFU_006966</name>
</gene>
<dbReference type="EMBL" id="JAKROA010000024">
    <property type="protein sequence ID" value="KAL5102807.1"/>
    <property type="molecule type" value="Genomic_DNA"/>
</dbReference>
<name>A0ABR4PZJ1_9CEST</name>
<sequence>MAGYAQRVLLAQDMLLLAVLKAAILLGARSTPTPLRRFGRQKPTYEEQLEQFTKARPVTYALTTGSPPSCLFSNIILFFKSLSPTCIIPLDKKYSLLYAFVSSATFRGGQANTTLLSSEGQVCIKNSAEAGALDYNHLFSIVRPLRGEVVRKEWTERSGAEQLRIKLNCENDGDAEYRKEQRFWR</sequence>
<comment type="caution">
    <text evidence="1">The sequence shown here is derived from an EMBL/GenBank/DDBJ whole genome shotgun (WGS) entry which is preliminary data.</text>
</comment>